<comment type="similarity">
    <text evidence="2 8">Belongs to the cation transport ATPase (P-type) (TC 3.A.3) family. Type IB subfamily.</text>
</comment>
<dbReference type="InterPro" id="IPR008250">
    <property type="entry name" value="ATPase_P-typ_transduc_dom_A_sf"/>
</dbReference>
<dbReference type="InterPro" id="IPR059000">
    <property type="entry name" value="ATPase_P-type_domA"/>
</dbReference>
<dbReference type="SUPFAM" id="SSF81653">
    <property type="entry name" value="Calcium ATPase, transduction domain A"/>
    <property type="match status" value="1"/>
</dbReference>
<dbReference type="EMBL" id="BAAAYV010000011">
    <property type="protein sequence ID" value="GAA3661500.1"/>
    <property type="molecule type" value="Genomic_DNA"/>
</dbReference>
<keyword evidence="3 8" id="KW-0812">Transmembrane</keyword>
<dbReference type="Pfam" id="PF00702">
    <property type="entry name" value="Hydrolase"/>
    <property type="match status" value="1"/>
</dbReference>
<dbReference type="SUPFAM" id="SSF56784">
    <property type="entry name" value="HAD-like"/>
    <property type="match status" value="1"/>
</dbReference>
<proteinExistence type="inferred from homology"/>
<keyword evidence="8" id="KW-0067">ATP-binding</keyword>
<dbReference type="SFLD" id="SFLDG00002">
    <property type="entry name" value="C1.7:_P-type_atpase_like"/>
    <property type="match status" value="1"/>
</dbReference>
<dbReference type="InterPro" id="IPR036412">
    <property type="entry name" value="HAD-like_sf"/>
</dbReference>
<feature type="domain" description="P-type ATPase A" evidence="9">
    <location>
        <begin position="193"/>
        <end position="293"/>
    </location>
</feature>
<protein>
    <submittedName>
        <fullName evidence="10">Cation-translocating P-type ATPase</fullName>
    </submittedName>
</protein>
<organism evidence="10 11">
    <name type="scientific">Microbacterium marinilacus</name>
    <dbReference type="NCBI Taxonomy" id="415209"/>
    <lineage>
        <taxon>Bacteria</taxon>
        <taxon>Bacillati</taxon>
        <taxon>Actinomycetota</taxon>
        <taxon>Actinomycetes</taxon>
        <taxon>Micrococcales</taxon>
        <taxon>Microbacteriaceae</taxon>
        <taxon>Microbacterium</taxon>
    </lineage>
</organism>
<evidence type="ECO:0000256" key="7">
    <source>
        <dbReference type="ARBA" id="ARBA00023136"/>
    </source>
</evidence>
<keyword evidence="5" id="KW-1278">Translocase</keyword>
<dbReference type="SFLD" id="SFLDS00003">
    <property type="entry name" value="Haloacid_Dehalogenase"/>
    <property type="match status" value="1"/>
</dbReference>
<evidence type="ECO:0000256" key="8">
    <source>
        <dbReference type="RuleBase" id="RU362081"/>
    </source>
</evidence>
<keyword evidence="4 8" id="KW-0479">Metal-binding</keyword>
<dbReference type="Gene3D" id="3.40.50.1000">
    <property type="entry name" value="HAD superfamily/HAD-like"/>
    <property type="match status" value="1"/>
</dbReference>
<dbReference type="PROSITE" id="PS00154">
    <property type="entry name" value="ATPASE_E1_E2"/>
    <property type="match status" value="1"/>
</dbReference>
<feature type="transmembrane region" description="Helical" evidence="8">
    <location>
        <begin position="110"/>
        <end position="128"/>
    </location>
</feature>
<keyword evidence="8" id="KW-0547">Nucleotide-binding</keyword>
<dbReference type="NCBIfam" id="TIGR01512">
    <property type="entry name" value="ATPase-IB2_Cd"/>
    <property type="match status" value="1"/>
</dbReference>
<feature type="transmembrane region" description="Helical" evidence="8">
    <location>
        <begin position="309"/>
        <end position="330"/>
    </location>
</feature>
<dbReference type="SFLD" id="SFLDF00027">
    <property type="entry name" value="p-type_atpase"/>
    <property type="match status" value="1"/>
</dbReference>
<evidence type="ECO:0000256" key="2">
    <source>
        <dbReference type="ARBA" id="ARBA00006024"/>
    </source>
</evidence>
<dbReference type="Gene3D" id="3.40.1110.10">
    <property type="entry name" value="Calcium-transporting ATPase, cytoplasmic domain N"/>
    <property type="match status" value="1"/>
</dbReference>
<dbReference type="InterPro" id="IPR018303">
    <property type="entry name" value="ATPase_P-typ_P_site"/>
</dbReference>
<gene>
    <name evidence="10" type="ORF">GCM10022202_23500</name>
</gene>
<evidence type="ECO:0000313" key="10">
    <source>
        <dbReference type="EMBL" id="GAA3661500.1"/>
    </source>
</evidence>
<keyword evidence="7 8" id="KW-0472">Membrane</keyword>
<evidence type="ECO:0000256" key="4">
    <source>
        <dbReference type="ARBA" id="ARBA00022723"/>
    </source>
</evidence>
<dbReference type="Proteomes" id="UP001410795">
    <property type="component" value="Unassembled WGS sequence"/>
</dbReference>
<dbReference type="Pfam" id="PF00122">
    <property type="entry name" value="E1-E2_ATPase"/>
    <property type="match status" value="1"/>
</dbReference>
<keyword evidence="11" id="KW-1185">Reference proteome</keyword>
<feature type="transmembrane region" description="Helical" evidence="8">
    <location>
        <begin position="86"/>
        <end position="103"/>
    </location>
</feature>
<dbReference type="InterPro" id="IPR023214">
    <property type="entry name" value="HAD_sf"/>
</dbReference>
<evidence type="ECO:0000256" key="1">
    <source>
        <dbReference type="ARBA" id="ARBA00004651"/>
    </source>
</evidence>
<evidence type="ECO:0000256" key="5">
    <source>
        <dbReference type="ARBA" id="ARBA00022967"/>
    </source>
</evidence>
<dbReference type="PRINTS" id="PR00119">
    <property type="entry name" value="CATATPASE"/>
</dbReference>
<dbReference type="InterPro" id="IPR001757">
    <property type="entry name" value="P_typ_ATPase"/>
</dbReference>
<evidence type="ECO:0000256" key="6">
    <source>
        <dbReference type="ARBA" id="ARBA00022989"/>
    </source>
</evidence>
<comment type="caution">
    <text evidence="10">The sequence shown here is derived from an EMBL/GenBank/DDBJ whole genome shotgun (WGS) entry which is preliminary data.</text>
</comment>
<dbReference type="NCBIfam" id="TIGR01494">
    <property type="entry name" value="ATPase_P-type"/>
    <property type="match status" value="1"/>
</dbReference>
<accession>A0ABP7BJT9</accession>
<feature type="transmembrane region" description="Helical" evidence="8">
    <location>
        <begin position="342"/>
        <end position="367"/>
    </location>
</feature>
<reference evidence="11" key="1">
    <citation type="journal article" date="2019" name="Int. J. Syst. Evol. Microbiol.">
        <title>The Global Catalogue of Microorganisms (GCM) 10K type strain sequencing project: providing services to taxonomists for standard genome sequencing and annotation.</title>
        <authorList>
            <consortium name="The Broad Institute Genomics Platform"/>
            <consortium name="The Broad Institute Genome Sequencing Center for Infectious Disease"/>
            <person name="Wu L."/>
            <person name="Ma J."/>
        </authorList>
    </citation>
    <scope>NUCLEOTIDE SEQUENCE [LARGE SCALE GENOMIC DNA]</scope>
    <source>
        <strain evidence="11">JCM 16546</strain>
    </source>
</reference>
<evidence type="ECO:0000313" key="11">
    <source>
        <dbReference type="Proteomes" id="UP001410795"/>
    </source>
</evidence>
<dbReference type="InterPro" id="IPR051014">
    <property type="entry name" value="Cation_Transport_ATPase_IB"/>
</dbReference>
<feature type="transmembrane region" description="Helical" evidence="8">
    <location>
        <begin position="641"/>
        <end position="668"/>
    </location>
</feature>
<keyword evidence="8" id="KW-1003">Cell membrane</keyword>
<sequence length="706" mass="71794">MSEECCGPADAPRTMAVRRITLSRSLTTGDACCAVDEPHAPRTATTPAPVVDDGDACCGPDPVSQSTGDAHSEAAEVRPPWWGDPALLPSAGSGVLLLVGFAAEWSGLDVAAVVLQSVALLTGAYTFVPGAVRRLARGRLGVGLLMTVAAAGAVLLGHVGEAAALAFLFSLAEALEDRAMDRAKEGLRALLSLIPETARVSRLSGTVTIPASEVRELDIVIVGAGERVPTDGVVVDGRSSIDTSAVTGESIPVDVGPGTSVPAGAVNGAGTLQLEATSDGTDNSLTQIVALVEQAHARKGERARLADRIARPLVPVVLIVAALVALFGIMVGDPWTWVERALVVLVAASPCAMAIAVPVTVISAIGAASKFGVVIKSGAAFEQLGTIRTVAFDKTGTLTRNEPAVVDIRTVDGVSTEDVLSWAGAVEATSSHPLAAAVTAAAPATLTADAVVEEAGRGVVGRVSGRSIRVGNVRWIDPGTLSDAAEDMAADGETVVAVEADGRTVGLIGIRDELRPDAAEAIQMLHAAGIRTVMLTGDNPRTAAALAREAGIDDVRAEQTPPDKAAAITALTASTPTVMVGDGINDAPALASATVGLAMGATGSAAAIESADAAFTGHDLRLIPLALTHARRGRRIMTTNIVLALAIIIVLFPLALFGVIGLAGVVLVHEIAEVAVILNGARAARRPAALRALRSEATTPSELVHT</sequence>
<dbReference type="NCBIfam" id="TIGR01525">
    <property type="entry name" value="ATPase-IB_hvy"/>
    <property type="match status" value="1"/>
</dbReference>
<dbReference type="InterPro" id="IPR044492">
    <property type="entry name" value="P_typ_ATPase_HD_dom"/>
</dbReference>
<feature type="transmembrane region" description="Helical" evidence="8">
    <location>
        <begin position="148"/>
        <end position="172"/>
    </location>
</feature>
<dbReference type="InterPro" id="IPR023299">
    <property type="entry name" value="ATPase_P-typ_cyto_dom_N"/>
</dbReference>
<comment type="subcellular location">
    <subcellularLocation>
        <location evidence="1">Cell membrane</location>
        <topology evidence="1">Multi-pass membrane protein</topology>
    </subcellularLocation>
</comment>
<evidence type="ECO:0000256" key="3">
    <source>
        <dbReference type="ARBA" id="ARBA00022692"/>
    </source>
</evidence>
<dbReference type="PANTHER" id="PTHR48085:SF5">
    <property type="entry name" value="CADMIUM_ZINC-TRANSPORTING ATPASE HMA4-RELATED"/>
    <property type="match status" value="1"/>
</dbReference>
<name>A0ABP7BJT9_9MICO</name>
<evidence type="ECO:0000259" key="9">
    <source>
        <dbReference type="Pfam" id="PF00122"/>
    </source>
</evidence>
<dbReference type="PANTHER" id="PTHR48085">
    <property type="entry name" value="CADMIUM/ZINC-TRANSPORTING ATPASE HMA2-RELATED"/>
    <property type="match status" value="1"/>
</dbReference>
<dbReference type="Gene3D" id="2.70.150.10">
    <property type="entry name" value="Calcium-transporting ATPase, cytoplasmic transduction domain A"/>
    <property type="match status" value="1"/>
</dbReference>
<keyword evidence="6 8" id="KW-1133">Transmembrane helix</keyword>
<dbReference type="InterPro" id="IPR023298">
    <property type="entry name" value="ATPase_P-typ_TM_dom_sf"/>
</dbReference>
<dbReference type="SUPFAM" id="SSF81665">
    <property type="entry name" value="Calcium ATPase, transmembrane domain M"/>
    <property type="match status" value="1"/>
</dbReference>
<dbReference type="InterPro" id="IPR027256">
    <property type="entry name" value="P-typ_ATPase_IB"/>
</dbReference>